<evidence type="ECO:0000256" key="13">
    <source>
        <dbReference type="ARBA" id="ARBA00047272"/>
    </source>
</evidence>
<dbReference type="CDD" id="cd05570">
    <property type="entry name" value="STKc_PKC"/>
    <property type="match status" value="1"/>
</dbReference>
<evidence type="ECO:0000256" key="5">
    <source>
        <dbReference type="ARBA" id="ARBA00022679"/>
    </source>
</evidence>
<gene>
    <name evidence="22" type="ORF">GSOID_T00015116001</name>
</gene>
<dbReference type="PROSITE" id="PS51285">
    <property type="entry name" value="AGC_KINASE_CTER"/>
    <property type="match status" value="1"/>
</dbReference>
<evidence type="ECO:0000256" key="12">
    <source>
        <dbReference type="ARBA" id="ARBA00022840"/>
    </source>
</evidence>
<dbReference type="InterPro" id="IPR011009">
    <property type="entry name" value="Kinase-like_dom_sf"/>
</dbReference>
<dbReference type="InterPro" id="IPR017441">
    <property type="entry name" value="Protein_kinase_ATP_BS"/>
</dbReference>
<comment type="similarity">
    <text evidence="1">Belongs to the protein kinase superfamily. AGC Ser/Thr protein kinase family. PKC subfamily.</text>
</comment>
<evidence type="ECO:0000256" key="15">
    <source>
        <dbReference type="PIRSR" id="PIRSR000551-50"/>
    </source>
</evidence>
<dbReference type="Gene3D" id="1.10.510.10">
    <property type="entry name" value="Transferase(Phosphotransferase) domain 1"/>
    <property type="match status" value="1"/>
</dbReference>
<dbReference type="SUPFAM" id="SSF56112">
    <property type="entry name" value="Protein kinase-like (PK-like)"/>
    <property type="match status" value="1"/>
</dbReference>
<dbReference type="PROSITE" id="PS00107">
    <property type="entry name" value="PROTEIN_KINASE_ATP"/>
    <property type="match status" value="1"/>
</dbReference>
<dbReference type="FunFam" id="3.30.200.20:FF:000103">
    <property type="entry name" value="Protein kinase C"/>
    <property type="match status" value="1"/>
</dbReference>
<dbReference type="AlphaFoldDB" id="E4X084"/>
<reference evidence="22" key="1">
    <citation type="journal article" date="2010" name="Science">
        <title>Plasticity of animal genome architecture unmasked by rapid evolution of a pelagic tunicate.</title>
        <authorList>
            <person name="Denoeud F."/>
            <person name="Henriet S."/>
            <person name="Mungpakdee S."/>
            <person name="Aury J.M."/>
            <person name="Da Silva C."/>
            <person name="Brinkmann H."/>
            <person name="Mikhaleva J."/>
            <person name="Olsen L.C."/>
            <person name="Jubin C."/>
            <person name="Canestro C."/>
            <person name="Bouquet J.M."/>
            <person name="Danks G."/>
            <person name="Poulain J."/>
            <person name="Campsteijn C."/>
            <person name="Adamski M."/>
            <person name="Cross I."/>
            <person name="Yadetie F."/>
            <person name="Muffato M."/>
            <person name="Louis A."/>
            <person name="Butcher S."/>
            <person name="Tsagkogeorga G."/>
            <person name="Konrad A."/>
            <person name="Singh S."/>
            <person name="Jensen M.F."/>
            <person name="Cong E.H."/>
            <person name="Eikeseth-Otteraa H."/>
            <person name="Noel B."/>
            <person name="Anthouard V."/>
            <person name="Porcel B.M."/>
            <person name="Kachouri-Lafond R."/>
            <person name="Nishino A."/>
            <person name="Ugolini M."/>
            <person name="Chourrout P."/>
            <person name="Nishida H."/>
            <person name="Aasland R."/>
            <person name="Huzurbazar S."/>
            <person name="Westhof E."/>
            <person name="Delsuc F."/>
            <person name="Lehrach H."/>
            <person name="Reinhardt R."/>
            <person name="Weissenbach J."/>
            <person name="Roy S.W."/>
            <person name="Artiguenave F."/>
            <person name="Postlethwait J.H."/>
            <person name="Manak J.R."/>
            <person name="Thompson E.M."/>
            <person name="Jaillon O."/>
            <person name="Du Pasquier L."/>
            <person name="Boudinot P."/>
            <person name="Liberles D.A."/>
            <person name="Volff J.N."/>
            <person name="Philippe H."/>
            <person name="Lenhard B."/>
            <person name="Roest Crollius H."/>
            <person name="Wincker P."/>
            <person name="Chourrout D."/>
        </authorList>
    </citation>
    <scope>NUCLEOTIDE SEQUENCE [LARGE SCALE GENOMIC DNA]</scope>
</reference>
<evidence type="ECO:0000256" key="7">
    <source>
        <dbReference type="ARBA" id="ARBA00022737"/>
    </source>
</evidence>
<dbReference type="OrthoDB" id="63267at2759"/>
<comment type="catalytic activity">
    <reaction evidence="14">
        <text>L-seryl-[protein] + ATP = O-phospho-L-seryl-[protein] + ADP + H(+)</text>
        <dbReference type="Rhea" id="RHEA:17989"/>
        <dbReference type="Rhea" id="RHEA-COMP:9863"/>
        <dbReference type="Rhea" id="RHEA-COMP:11604"/>
        <dbReference type="ChEBI" id="CHEBI:15378"/>
        <dbReference type="ChEBI" id="CHEBI:29999"/>
        <dbReference type="ChEBI" id="CHEBI:30616"/>
        <dbReference type="ChEBI" id="CHEBI:83421"/>
        <dbReference type="ChEBI" id="CHEBI:456216"/>
        <dbReference type="EC" id="2.7.11.13"/>
    </reaction>
</comment>
<dbReference type="PRINTS" id="PR00008">
    <property type="entry name" value="DAGPEDOMAIN"/>
</dbReference>
<dbReference type="GO" id="GO:0106310">
    <property type="term" value="F:protein serine kinase activity"/>
    <property type="evidence" value="ECO:0007669"/>
    <property type="project" value="RHEA"/>
</dbReference>
<evidence type="ECO:0000256" key="14">
    <source>
        <dbReference type="ARBA" id="ARBA00047470"/>
    </source>
</evidence>
<dbReference type="SMART" id="SM00133">
    <property type="entry name" value="S_TK_X"/>
    <property type="match status" value="1"/>
</dbReference>
<proteinExistence type="inferred from homology"/>
<feature type="domain" description="AGC-kinase C-terminal" evidence="21">
    <location>
        <begin position="794"/>
        <end position="862"/>
    </location>
</feature>
<dbReference type="InterPro" id="IPR046349">
    <property type="entry name" value="C1-like_sf"/>
</dbReference>
<comment type="catalytic activity">
    <reaction evidence="13">
        <text>L-threonyl-[protein] + ATP = O-phospho-L-threonyl-[protein] + ADP + H(+)</text>
        <dbReference type="Rhea" id="RHEA:46608"/>
        <dbReference type="Rhea" id="RHEA-COMP:11060"/>
        <dbReference type="Rhea" id="RHEA-COMP:11605"/>
        <dbReference type="ChEBI" id="CHEBI:15378"/>
        <dbReference type="ChEBI" id="CHEBI:30013"/>
        <dbReference type="ChEBI" id="CHEBI:30616"/>
        <dbReference type="ChEBI" id="CHEBI:61977"/>
        <dbReference type="ChEBI" id="CHEBI:456216"/>
        <dbReference type="EC" id="2.7.11.13"/>
    </reaction>
</comment>
<dbReference type="GO" id="GO:0005524">
    <property type="term" value="F:ATP binding"/>
    <property type="evidence" value="ECO:0007669"/>
    <property type="project" value="UniProtKB-UniRule"/>
</dbReference>
<evidence type="ECO:0000256" key="8">
    <source>
        <dbReference type="ARBA" id="ARBA00022741"/>
    </source>
</evidence>
<dbReference type="Gene3D" id="3.30.60.20">
    <property type="match status" value="2"/>
</dbReference>
<dbReference type="PROSITE" id="PS00479">
    <property type="entry name" value="ZF_DAG_PE_1"/>
    <property type="match status" value="1"/>
</dbReference>
<dbReference type="SUPFAM" id="SSF49562">
    <property type="entry name" value="C2 domain (Calcium/lipid-binding domain, CaLB)"/>
    <property type="match status" value="1"/>
</dbReference>
<dbReference type="PIRSF" id="PIRSF000551">
    <property type="entry name" value="PKC_delta"/>
    <property type="match status" value="1"/>
</dbReference>
<evidence type="ECO:0000259" key="21">
    <source>
        <dbReference type="PROSITE" id="PS51285"/>
    </source>
</evidence>
<evidence type="ECO:0000259" key="18">
    <source>
        <dbReference type="PROSITE" id="PS50004"/>
    </source>
</evidence>
<keyword evidence="3" id="KW-0723">Serine/threonine-protein kinase</keyword>
<feature type="binding site" evidence="16 17">
    <location>
        <position position="568"/>
    </location>
    <ligand>
        <name>ATP</name>
        <dbReference type="ChEBI" id="CHEBI:30616"/>
    </ligand>
</feature>
<evidence type="ECO:0000313" key="22">
    <source>
        <dbReference type="EMBL" id="CBY23183.1"/>
    </source>
</evidence>
<dbReference type="GO" id="GO:0008270">
    <property type="term" value="F:zinc ion binding"/>
    <property type="evidence" value="ECO:0007669"/>
    <property type="project" value="UniProtKB-KW"/>
</dbReference>
<dbReference type="InterPro" id="IPR035892">
    <property type="entry name" value="C2_domain_sf"/>
</dbReference>
<dbReference type="CDD" id="cd20793">
    <property type="entry name" value="C1_cPKC_nPKC_rpt2"/>
    <property type="match status" value="1"/>
</dbReference>
<organism evidence="22">
    <name type="scientific">Oikopleura dioica</name>
    <name type="common">Tunicate</name>
    <dbReference type="NCBI Taxonomy" id="34765"/>
    <lineage>
        <taxon>Eukaryota</taxon>
        <taxon>Metazoa</taxon>
        <taxon>Chordata</taxon>
        <taxon>Tunicata</taxon>
        <taxon>Appendicularia</taxon>
        <taxon>Copelata</taxon>
        <taxon>Oikopleuridae</taxon>
        <taxon>Oikopleura</taxon>
    </lineage>
</organism>
<keyword evidence="8 16" id="KW-0547">Nucleotide-binding</keyword>
<evidence type="ECO:0000256" key="6">
    <source>
        <dbReference type="ARBA" id="ARBA00022723"/>
    </source>
</evidence>
<dbReference type="InterPro" id="IPR020454">
    <property type="entry name" value="DAG/PE-bd"/>
</dbReference>
<keyword evidence="11" id="KW-0862">Zinc</keyword>
<dbReference type="GO" id="GO:0004697">
    <property type="term" value="F:diacylglycerol-dependent serine/threonine kinase activity"/>
    <property type="evidence" value="ECO:0007669"/>
    <property type="project" value="UniProtKB-EC"/>
</dbReference>
<feature type="domain" description="Protein kinase" evidence="19">
    <location>
        <begin position="539"/>
        <end position="793"/>
    </location>
</feature>
<dbReference type="PROSITE" id="PS50081">
    <property type="entry name" value="ZF_DAG_PE_2"/>
    <property type="match status" value="2"/>
</dbReference>
<dbReference type="InterPro" id="IPR008271">
    <property type="entry name" value="Ser/Thr_kinase_AS"/>
</dbReference>
<evidence type="ECO:0000256" key="2">
    <source>
        <dbReference type="ARBA" id="ARBA00012429"/>
    </source>
</evidence>
<accession>E4X084</accession>
<dbReference type="Gene3D" id="3.30.200.20">
    <property type="entry name" value="Phosphorylase Kinase, domain 1"/>
    <property type="match status" value="1"/>
</dbReference>
<feature type="binding site" evidence="16">
    <location>
        <begin position="545"/>
        <end position="553"/>
    </location>
    <ligand>
        <name>ATP</name>
        <dbReference type="ChEBI" id="CHEBI:30616"/>
    </ligand>
</feature>
<dbReference type="InterPro" id="IPR002219">
    <property type="entry name" value="PKC_DAG/PE"/>
</dbReference>
<dbReference type="EC" id="2.7.11.13" evidence="2"/>
<evidence type="ECO:0000259" key="19">
    <source>
        <dbReference type="PROSITE" id="PS50011"/>
    </source>
</evidence>
<evidence type="ECO:0000256" key="16">
    <source>
        <dbReference type="PIRSR" id="PIRSR000551-51"/>
    </source>
</evidence>
<keyword evidence="9" id="KW-0863">Zinc-finger</keyword>
<dbReference type="PROSITE" id="PS50004">
    <property type="entry name" value="C2"/>
    <property type="match status" value="1"/>
</dbReference>
<feature type="domain" description="C2" evidence="18">
    <location>
        <begin position="1"/>
        <end position="124"/>
    </location>
</feature>
<feature type="domain" description="Phorbol-ester/DAG-type" evidence="20">
    <location>
        <begin position="177"/>
        <end position="228"/>
    </location>
</feature>
<evidence type="ECO:0000259" key="20">
    <source>
        <dbReference type="PROSITE" id="PS50081"/>
    </source>
</evidence>
<feature type="active site" description="Proton acceptor" evidence="15">
    <location>
        <position position="661"/>
    </location>
</feature>
<dbReference type="InterPro" id="IPR014376">
    <property type="entry name" value="Prot_kin_PKC_delta"/>
</dbReference>
<dbReference type="InParanoid" id="E4X084"/>
<dbReference type="FunFam" id="1.10.510.10:FF:000023">
    <property type="entry name" value="Protein kinase C"/>
    <property type="match status" value="1"/>
</dbReference>
<dbReference type="SUPFAM" id="SSF57889">
    <property type="entry name" value="Cysteine-rich domain"/>
    <property type="match status" value="2"/>
</dbReference>
<dbReference type="PROSITE" id="PS00108">
    <property type="entry name" value="PROTEIN_KINASE_ST"/>
    <property type="match status" value="1"/>
</dbReference>
<dbReference type="Proteomes" id="UP000001307">
    <property type="component" value="Unassembled WGS sequence"/>
</dbReference>
<dbReference type="SMART" id="SM00109">
    <property type="entry name" value="C1"/>
    <property type="match status" value="2"/>
</dbReference>
<dbReference type="SMART" id="SM00220">
    <property type="entry name" value="S_TKc"/>
    <property type="match status" value="1"/>
</dbReference>
<dbReference type="InterPro" id="IPR000719">
    <property type="entry name" value="Prot_kinase_dom"/>
</dbReference>
<evidence type="ECO:0000256" key="9">
    <source>
        <dbReference type="ARBA" id="ARBA00022771"/>
    </source>
</evidence>
<keyword evidence="5" id="KW-0808">Transferase</keyword>
<dbReference type="Pfam" id="PF00168">
    <property type="entry name" value="C2"/>
    <property type="match status" value="1"/>
</dbReference>
<evidence type="ECO:0000256" key="10">
    <source>
        <dbReference type="ARBA" id="ARBA00022777"/>
    </source>
</evidence>
<keyword evidence="4" id="KW-0597">Phosphoprotein</keyword>
<dbReference type="InterPro" id="IPR000961">
    <property type="entry name" value="AGC-kinase_C"/>
</dbReference>
<sequence length="862" mass="98629">MSDFTGLIKITVLEACDLHPTPRMARMGQRIDVLTVKLNTYVSIDVDENTKTGSNQQRHINRTLAVKGGSPKWCYNNKFTPTVSKCTKIHFRIFHEDLTDDDWVAETLINVAELEIKKEIPMWLDLDPKGKMFVKIDLYRPMKDSEIQTRQLDDKLETNRKKRRKDAVRRKVHRKNGHKYLATFFKQPTFCSHCQSFIWGLVNKQGYQCQTCCQVIHKKCLHMVVTMCSGDSKHVTDMTSEIDAKISRLKLEVHHKWKDKTYKSPTFCEHCGSLLWGLYNQGIRCKSCKMDVHRRCKERVTNFCGVDPKQLREVDKFFSMSACMYSNEALKLVSGCFVMSKKNQWLARPKAEPSRVARIARSASNARIGSAPSTFSGNLLAEYLTWPSDPGVVFDIKKENERGKIKPAWSKGPMLLVMQLGVDISGRRAARVPEDLRGCPNARDVGRAARIGRVCPREIQAFARPKAEPRPLLPELAECPKAECAPLVMYPKFSFFGISGTPFRIRMHVLLSLLPSVESTGSAKGIRTGSTQSMNIKNFLLKKVLGRGSFGKVLLAEHKNTRNIYAIKVLKKGQIIEDDDVECTMTERRVLELSHPFLTTLYASFQDSERLYFVMEYVQGGDLMFQIQRERKFPETRSRFYSAEVACALMYLHSRKVVYRDLKLDNVLLDKEGHIKIADFGMCKENVYGNNFATTFCGTPDYIAPEIVREQDYGAPVDWWAFGVLLYEMLSGVPPFEADNEDDLFECILHDEVLFPVWLSTEAVQILNQLMTKNPHARLGTRGDDEIRNHKFFSSMNWKKLEAREIRPSFVPTITSPFSVENFDREFTSGSPTLSPAGSFRISNAQQDEFRDFSYVHDELLG</sequence>
<keyword evidence="23" id="KW-1185">Reference proteome</keyword>
<dbReference type="Pfam" id="PF00433">
    <property type="entry name" value="Pkinase_C"/>
    <property type="match status" value="1"/>
</dbReference>
<dbReference type="PANTHER" id="PTHR24351">
    <property type="entry name" value="RIBOSOMAL PROTEIN S6 KINASE"/>
    <property type="match status" value="1"/>
</dbReference>
<feature type="domain" description="Phorbol-ester/DAG-type" evidence="20">
    <location>
        <begin position="254"/>
        <end position="304"/>
    </location>
</feature>
<dbReference type="InterPro" id="IPR000008">
    <property type="entry name" value="C2_dom"/>
</dbReference>
<keyword evidence="7" id="KW-0677">Repeat</keyword>
<evidence type="ECO:0000256" key="11">
    <source>
        <dbReference type="ARBA" id="ARBA00022833"/>
    </source>
</evidence>
<dbReference type="Pfam" id="PF00069">
    <property type="entry name" value="Pkinase"/>
    <property type="match status" value="1"/>
</dbReference>
<evidence type="ECO:0000256" key="17">
    <source>
        <dbReference type="PROSITE-ProRule" id="PRU10141"/>
    </source>
</evidence>
<evidence type="ECO:0000256" key="3">
    <source>
        <dbReference type="ARBA" id="ARBA00022527"/>
    </source>
</evidence>
<evidence type="ECO:0000256" key="1">
    <source>
        <dbReference type="ARBA" id="ARBA00005490"/>
    </source>
</evidence>
<keyword evidence="10" id="KW-0418">Kinase</keyword>
<keyword evidence="12 16" id="KW-0067">ATP-binding</keyword>
<keyword evidence="6" id="KW-0479">Metal-binding</keyword>
<dbReference type="Gene3D" id="2.60.40.150">
    <property type="entry name" value="C2 domain"/>
    <property type="match status" value="1"/>
</dbReference>
<evidence type="ECO:0000256" key="4">
    <source>
        <dbReference type="ARBA" id="ARBA00022553"/>
    </source>
</evidence>
<dbReference type="Pfam" id="PF00130">
    <property type="entry name" value="C1_1"/>
    <property type="match status" value="2"/>
</dbReference>
<name>E4X084_OIKDI</name>
<protein>
    <recommendedName>
        <fullName evidence="2">protein kinase C</fullName>
        <ecNumber evidence="2">2.7.11.13</ecNumber>
    </recommendedName>
</protein>
<evidence type="ECO:0000313" key="23">
    <source>
        <dbReference type="Proteomes" id="UP000001307"/>
    </source>
</evidence>
<dbReference type="EMBL" id="FN653020">
    <property type="protein sequence ID" value="CBY23183.1"/>
    <property type="molecule type" value="Genomic_DNA"/>
</dbReference>
<dbReference type="PROSITE" id="PS50011">
    <property type="entry name" value="PROTEIN_KINASE_DOM"/>
    <property type="match status" value="1"/>
</dbReference>
<dbReference type="InterPro" id="IPR017892">
    <property type="entry name" value="Pkinase_C"/>
</dbReference>